<dbReference type="RefSeq" id="WP_093715435.1">
    <property type="nucleotide sequence ID" value="NZ_FONG01000013.1"/>
</dbReference>
<keyword evidence="2" id="KW-1185">Reference proteome</keyword>
<dbReference type="EMBL" id="FONG01000013">
    <property type="protein sequence ID" value="SFF41515.1"/>
    <property type="molecule type" value="Genomic_DNA"/>
</dbReference>
<dbReference type="GO" id="GO:0004658">
    <property type="term" value="F:propionyl-CoA carboxylase activity"/>
    <property type="evidence" value="ECO:0007669"/>
    <property type="project" value="InterPro"/>
</dbReference>
<name>A0A1I2IGR1_9ACTN</name>
<evidence type="ECO:0000313" key="1">
    <source>
        <dbReference type="EMBL" id="SFF41515.1"/>
    </source>
</evidence>
<proteinExistence type="predicted"/>
<dbReference type="GO" id="GO:0003989">
    <property type="term" value="F:acetyl-CoA carboxylase activity"/>
    <property type="evidence" value="ECO:0007669"/>
    <property type="project" value="InterPro"/>
</dbReference>
<dbReference type="Proteomes" id="UP000199323">
    <property type="component" value="Unassembled WGS sequence"/>
</dbReference>
<protein>
    <submittedName>
        <fullName evidence="1">Acyl-CoA carboxylase epsilon subunit</fullName>
    </submittedName>
</protein>
<dbReference type="STRING" id="380248.SAMN05216251_113190"/>
<reference evidence="1 2" key="1">
    <citation type="submission" date="2016-10" db="EMBL/GenBank/DDBJ databases">
        <authorList>
            <person name="de Groot N.N."/>
        </authorList>
    </citation>
    <scope>NUCLEOTIDE SEQUENCE [LARGE SCALE GENOMIC DNA]</scope>
    <source>
        <strain evidence="1 2">CGMCC 4.3510</strain>
    </source>
</reference>
<sequence>MTGAGDPDIRVVRGEPTAEELAALLAVWAGAGAAAGPEPGPQGASYRRGRAWARGADLRTERGPGLWRRGGRAARWTP</sequence>
<gene>
    <name evidence="1" type="ORF">SAMN05216251_113190</name>
</gene>
<dbReference type="InterPro" id="IPR032716">
    <property type="entry name" value="ACC_epsilon"/>
</dbReference>
<accession>A0A1I2IGR1</accession>
<dbReference type="AlphaFoldDB" id="A0A1I2IGR1"/>
<evidence type="ECO:0000313" key="2">
    <source>
        <dbReference type="Proteomes" id="UP000199323"/>
    </source>
</evidence>
<dbReference type="Pfam" id="PF13822">
    <property type="entry name" value="ACC_epsilon"/>
    <property type="match status" value="1"/>
</dbReference>
<organism evidence="1 2">
    <name type="scientific">Actinacidiphila alni</name>
    <dbReference type="NCBI Taxonomy" id="380248"/>
    <lineage>
        <taxon>Bacteria</taxon>
        <taxon>Bacillati</taxon>
        <taxon>Actinomycetota</taxon>
        <taxon>Actinomycetes</taxon>
        <taxon>Kitasatosporales</taxon>
        <taxon>Streptomycetaceae</taxon>
        <taxon>Actinacidiphila</taxon>
    </lineage>
</organism>